<sequence length="329" mass="33217">MTPPSTGIPLTSGTAASGPPRTGPPSEQDGGTAAGRHRGGRRGGRGRLPGRRTPARTGLLGASAAMAMGVVAMASGLFSGGDSVQLGGGPGGQVRADEAPAPRTRPEAPAPDRGQSHLSRRDERAPLPPAAPPAPSAHPAPAPPAGAVPAPSPPAPDVAPAQGGAPGAAPPQARGPAGPGAGTVAHLAPVADRASGEAPQHRAERPSAARQVLALVNEERARVGCRPLVATAQLSGLAQAFSDDMARRGFFSHTDPEGRTPWDRASVRGVRNLGGENIARGHPDAQAVMDAWMRSAGHRANILNCDYRTLGVGVSPGPNGPWWTQDFGY</sequence>
<dbReference type="PANTHER" id="PTHR31157">
    <property type="entry name" value="SCP DOMAIN-CONTAINING PROTEIN"/>
    <property type="match status" value="1"/>
</dbReference>
<dbReference type="SUPFAM" id="SSF55797">
    <property type="entry name" value="PR-1-like"/>
    <property type="match status" value="1"/>
</dbReference>
<keyword evidence="4" id="KW-1185">Reference proteome</keyword>
<feature type="compositionally biased region" description="Polar residues" evidence="1">
    <location>
        <begin position="1"/>
        <end position="15"/>
    </location>
</feature>
<protein>
    <submittedName>
        <fullName evidence="3">CAP domain-containing protein</fullName>
    </submittedName>
</protein>
<feature type="compositionally biased region" description="Basic and acidic residues" evidence="1">
    <location>
        <begin position="95"/>
        <end position="106"/>
    </location>
</feature>
<accession>A0ABW0Z3J5</accession>
<feature type="region of interest" description="Disordered" evidence="1">
    <location>
        <begin position="78"/>
        <end position="184"/>
    </location>
</feature>
<comment type="caution">
    <text evidence="3">The sequence shown here is derived from an EMBL/GenBank/DDBJ whole genome shotgun (WGS) entry which is preliminary data.</text>
</comment>
<dbReference type="PANTHER" id="PTHR31157:SF1">
    <property type="entry name" value="SCP DOMAIN-CONTAINING PROTEIN"/>
    <property type="match status" value="1"/>
</dbReference>
<dbReference type="RefSeq" id="WP_390316398.1">
    <property type="nucleotide sequence ID" value="NZ_JBHSPB010000007.1"/>
</dbReference>
<feature type="compositionally biased region" description="Pro residues" evidence="1">
    <location>
        <begin position="126"/>
        <end position="157"/>
    </location>
</feature>
<dbReference type="CDD" id="cd05379">
    <property type="entry name" value="CAP_bacterial"/>
    <property type="match status" value="1"/>
</dbReference>
<gene>
    <name evidence="3" type="ORF">ACFP1Z_13395</name>
</gene>
<feature type="domain" description="SCP" evidence="2">
    <location>
        <begin position="213"/>
        <end position="327"/>
    </location>
</feature>
<dbReference type="Pfam" id="PF00188">
    <property type="entry name" value="CAP"/>
    <property type="match status" value="1"/>
</dbReference>
<feature type="region of interest" description="Disordered" evidence="1">
    <location>
        <begin position="1"/>
        <end position="59"/>
    </location>
</feature>
<dbReference type="InterPro" id="IPR035940">
    <property type="entry name" value="CAP_sf"/>
</dbReference>
<dbReference type="Gene3D" id="3.40.33.10">
    <property type="entry name" value="CAP"/>
    <property type="match status" value="1"/>
</dbReference>
<dbReference type="Proteomes" id="UP001596083">
    <property type="component" value="Unassembled WGS sequence"/>
</dbReference>
<organism evidence="3 4">
    <name type="scientific">Streptomyces gamaensis</name>
    <dbReference type="NCBI Taxonomy" id="1763542"/>
    <lineage>
        <taxon>Bacteria</taxon>
        <taxon>Bacillati</taxon>
        <taxon>Actinomycetota</taxon>
        <taxon>Actinomycetes</taxon>
        <taxon>Kitasatosporales</taxon>
        <taxon>Streptomycetaceae</taxon>
        <taxon>Streptomyces</taxon>
    </lineage>
</organism>
<proteinExistence type="predicted"/>
<evidence type="ECO:0000313" key="3">
    <source>
        <dbReference type="EMBL" id="MFC5721165.1"/>
    </source>
</evidence>
<name>A0ABW0Z3J5_9ACTN</name>
<dbReference type="InterPro" id="IPR014044">
    <property type="entry name" value="CAP_dom"/>
</dbReference>
<reference evidence="4" key="1">
    <citation type="journal article" date="2019" name="Int. J. Syst. Evol. Microbiol.">
        <title>The Global Catalogue of Microorganisms (GCM) 10K type strain sequencing project: providing services to taxonomists for standard genome sequencing and annotation.</title>
        <authorList>
            <consortium name="The Broad Institute Genomics Platform"/>
            <consortium name="The Broad Institute Genome Sequencing Center for Infectious Disease"/>
            <person name="Wu L."/>
            <person name="Ma J."/>
        </authorList>
    </citation>
    <scope>NUCLEOTIDE SEQUENCE [LARGE SCALE GENOMIC DNA]</scope>
    <source>
        <strain evidence="4">CGMCC 4.7304</strain>
    </source>
</reference>
<feature type="compositionally biased region" description="Basic residues" evidence="1">
    <location>
        <begin position="35"/>
        <end position="54"/>
    </location>
</feature>
<dbReference type="EMBL" id="JBHSPB010000007">
    <property type="protein sequence ID" value="MFC5721165.1"/>
    <property type="molecule type" value="Genomic_DNA"/>
</dbReference>
<evidence type="ECO:0000313" key="4">
    <source>
        <dbReference type="Proteomes" id="UP001596083"/>
    </source>
</evidence>
<evidence type="ECO:0000256" key="1">
    <source>
        <dbReference type="SAM" id="MobiDB-lite"/>
    </source>
</evidence>
<evidence type="ECO:0000259" key="2">
    <source>
        <dbReference type="Pfam" id="PF00188"/>
    </source>
</evidence>